<proteinExistence type="predicted"/>
<evidence type="ECO:0000313" key="3">
    <source>
        <dbReference type="Proteomes" id="UP000186817"/>
    </source>
</evidence>
<reference evidence="2 3" key="1">
    <citation type="submission" date="2016-02" db="EMBL/GenBank/DDBJ databases">
        <title>Genome analysis of coral dinoflagellate symbionts highlights evolutionary adaptations to a symbiotic lifestyle.</title>
        <authorList>
            <person name="Aranda M."/>
            <person name="Li Y."/>
            <person name="Liew Y.J."/>
            <person name="Baumgarten S."/>
            <person name="Simakov O."/>
            <person name="Wilson M."/>
            <person name="Piel J."/>
            <person name="Ashoor H."/>
            <person name="Bougouffa S."/>
            <person name="Bajic V.B."/>
            <person name="Ryu T."/>
            <person name="Ravasi T."/>
            <person name="Bayer T."/>
            <person name="Micklem G."/>
            <person name="Kim H."/>
            <person name="Bhak J."/>
            <person name="Lajeunesse T.C."/>
            <person name="Voolstra C.R."/>
        </authorList>
    </citation>
    <scope>NUCLEOTIDE SEQUENCE [LARGE SCALE GENOMIC DNA]</scope>
    <source>
        <strain evidence="2 3">CCMP2467</strain>
    </source>
</reference>
<protein>
    <submittedName>
        <fullName evidence="2">Uncharacterized protein</fullName>
    </submittedName>
</protein>
<organism evidence="2 3">
    <name type="scientific">Symbiodinium microadriaticum</name>
    <name type="common">Dinoflagellate</name>
    <name type="synonym">Zooxanthella microadriatica</name>
    <dbReference type="NCBI Taxonomy" id="2951"/>
    <lineage>
        <taxon>Eukaryota</taxon>
        <taxon>Sar</taxon>
        <taxon>Alveolata</taxon>
        <taxon>Dinophyceae</taxon>
        <taxon>Suessiales</taxon>
        <taxon>Symbiodiniaceae</taxon>
        <taxon>Symbiodinium</taxon>
    </lineage>
</organism>
<keyword evidence="3" id="KW-1185">Reference proteome</keyword>
<dbReference type="Proteomes" id="UP000186817">
    <property type="component" value="Unassembled WGS sequence"/>
</dbReference>
<evidence type="ECO:0000313" key="2">
    <source>
        <dbReference type="EMBL" id="OLP86962.1"/>
    </source>
</evidence>
<accession>A0A1Q9CVK7</accession>
<dbReference type="OrthoDB" id="10366921at2759"/>
<sequence>MDEQMGSPTSSNLLVCQVTPTSRTGGISVTKACEQRAKQVKGGDGGRLVNSLVSAPVHPAWGKGFYRGGFCRHLWKVIENKPGKAPGKVLLVVAGNDCLNEWCTPEELRHEIQYMRQVMAAIAKYEVLSAFADGRADGLADILESARLPGHAYFTDGWHLSDQGMRAVCNALLADLAEAKQVKGGDGGRLVNSLVSAPVHPAWGKGFYRGGFCRHLWKVIENKPGKAPGKVLLVVAGNDCLNEWCTPEELRHEIQYMRQARMGRKALQLHVLDVVPLSFLQVMAAIAKYEVLSAFADGRAEELADILECARLPGARAACNALLADLAEGFDLVISNSTLCAVEKEKAKQLKGGDGGRLVNSLVSAPVHPAWGQGFYRGGFCRHLWKVIEKEPGKAPGKVLLVVAGNDCLNERCTPEELRHEMQYMRQAYEDEGVQLHVLDVVPLSFLQASRVRQRLPPEICPRSLGPVGGPSHDLRAAYGPPMQSIRYPEPHPMMQRSGPPMHPAGPCQPADFWGSASRCPGPMFPQPPQAEELLDGFDFSNFPNTQKQAEQLCDDYCTSAKITLGKVWFPGQSIVLGQAAAPHILRVLQGSRLRSQSLAMKDWKERAVELEQDEAVLSPRMPFTWVKNMGRKVDNLVIHSVLPKGTGRPRRPPRSERGPSYGTQALNWLSRTAHQGYWRSATETSPRVAAKCPEEEATSPLLSALLSRFMLAIIRLPVVGRAGWHGFGSRKQLQTQNLSLGI</sequence>
<name>A0A1Q9CVK7_SYMMI</name>
<evidence type="ECO:0000256" key="1">
    <source>
        <dbReference type="SAM" id="MobiDB-lite"/>
    </source>
</evidence>
<dbReference type="AlphaFoldDB" id="A0A1Q9CVK7"/>
<comment type="caution">
    <text evidence="2">The sequence shown here is derived from an EMBL/GenBank/DDBJ whole genome shotgun (WGS) entry which is preliminary data.</text>
</comment>
<feature type="region of interest" description="Disordered" evidence="1">
    <location>
        <begin position="642"/>
        <end position="664"/>
    </location>
</feature>
<dbReference type="EMBL" id="LSRX01000890">
    <property type="protein sequence ID" value="OLP86962.1"/>
    <property type="molecule type" value="Genomic_DNA"/>
</dbReference>
<gene>
    <name evidence="2" type="ORF">AK812_SmicGene31877</name>
</gene>